<sequence>MGAPTTNSGSVSGPGLSGMVKDTELQTLLASSLVRSAGHPISDPFRGGWTMFQHVRDHYSGLPLGNSTHIETTSKQHSQFGNYEHPLLSLYIKFGFCTRIAQLSSALAEPNRVLLPDGLLLCSQDKTI</sequence>
<dbReference type="Proteomes" id="UP000492821">
    <property type="component" value="Unassembled WGS sequence"/>
</dbReference>
<reference evidence="2" key="2">
    <citation type="submission" date="2020-10" db="UniProtKB">
        <authorList>
            <consortium name="WormBaseParasite"/>
        </authorList>
    </citation>
    <scope>IDENTIFICATION</scope>
</reference>
<accession>A0A7E4V6Y7</accession>
<dbReference type="WBParaSite" id="Pan_g17357.t1">
    <property type="protein sequence ID" value="Pan_g17357.t1"/>
    <property type="gene ID" value="Pan_g17357"/>
</dbReference>
<protein>
    <submittedName>
        <fullName evidence="2">TFR_dimer domain-containing protein</fullName>
    </submittedName>
</protein>
<name>A0A7E4V6Y7_PANRE</name>
<evidence type="ECO:0000313" key="2">
    <source>
        <dbReference type="WBParaSite" id="Pan_g17357.t1"/>
    </source>
</evidence>
<organism evidence="1 2">
    <name type="scientific">Panagrellus redivivus</name>
    <name type="common">Microworm</name>
    <dbReference type="NCBI Taxonomy" id="6233"/>
    <lineage>
        <taxon>Eukaryota</taxon>
        <taxon>Metazoa</taxon>
        <taxon>Ecdysozoa</taxon>
        <taxon>Nematoda</taxon>
        <taxon>Chromadorea</taxon>
        <taxon>Rhabditida</taxon>
        <taxon>Tylenchina</taxon>
        <taxon>Panagrolaimomorpha</taxon>
        <taxon>Panagrolaimoidea</taxon>
        <taxon>Panagrolaimidae</taxon>
        <taxon>Panagrellus</taxon>
    </lineage>
</organism>
<proteinExistence type="predicted"/>
<dbReference type="AlphaFoldDB" id="A0A7E4V6Y7"/>
<keyword evidence="1" id="KW-1185">Reference proteome</keyword>
<evidence type="ECO:0000313" key="1">
    <source>
        <dbReference type="Proteomes" id="UP000492821"/>
    </source>
</evidence>
<reference evidence="1" key="1">
    <citation type="journal article" date="2013" name="Genetics">
        <title>The draft genome and transcriptome of Panagrellus redivivus are shaped by the harsh demands of a free-living lifestyle.</title>
        <authorList>
            <person name="Srinivasan J."/>
            <person name="Dillman A.R."/>
            <person name="Macchietto M.G."/>
            <person name="Heikkinen L."/>
            <person name="Lakso M."/>
            <person name="Fracchia K.M."/>
            <person name="Antoshechkin I."/>
            <person name="Mortazavi A."/>
            <person name="Wong G."/>
            <person name="Sternberg P.W."/>
        </authorList>
    </citation>
    <scope>NUCLEOTIDE SEQUENCE [LARGE SCALE GENOMIC DNA]</scope>
    <source>
        <strain evidence="1">MT8872</strain>
    </source>
</reference>